<keyword evidence="4 12" id="KW-0812">Transmembrane</keyword>
<sequence length="284" mass="30160">MKDELHTLSGAYAVHALPYAEWVRFEQHLHVCQGCSDEVRRLRETAAKLAESVAEPPPTALRGRLLAAAHRSRDPEHRPGLWRDPAAWPHTTAIEPPVTGDGPHRTAEGPYVAAPGPYLVADGGLPVPGRRRTRVMAALTAVCAAAAVALGVVAFDARRDLEEAATRNERLVAVLAAPDAETLRRPIAAGGTGTIVVSRDAGGVLFTSSGLPELPATKAYELWLMDPRGPRPAGLLHRGADGMTAPLVLVALQRDDRVALTVEPAGGSDHPTTRPILLAELPRA</sequence>
<evidence type="ECO:0000313" key="15">
    <source>
        <dbReference type="Proteomes" id="UP000238312"/>
    </source>
</evidence>
<evidence type="ECO:0000256" key="5">
    <source>
        <dbReference type="ARBA" id="ARBA00022989"/>
    </source>
</evidence>
<feature type="domain" description="Anti-sigma K factor RskA C-terminal" evidence="13">
    <location>
        <begin position="139"/>
        <end position="276"/>
    </location>
</feature>
<dbReference type="GO" id="GO:0005886">
    <property type="term" value="C:plasma membrane"/>
    <property type="evidence" value="ECO:0007669"/>
    <property type="project" value="UniProtKB-SubCell"/>
</dbReference>
<keyword evidence="7 12" id="KW-0472">Membrane</keyword>
<keyword evidence="15" id="KW-1185">Reference proteome</keyword>
<keyword evidence="6" id="KW-0805">Transcription regulation</keyword>
<proteinExistence type="predicted"/>
<dbReference type="AlphaFoldDB" id="A0A2T0MTX7"/>
<dbReference type="InterPro" id="IPR018764">
    <property type="entry name" value="RskA_C"/>
</dbReference>
<evidence type="ECO:0000256" key="2">
    <source>
        <dbReference type="ARBA" id="ARBA00004236"/>
    </source>
</evidence>
<evidence type="ECO:0000256" key="8">
    <source>
        <dbReference type="ARBA" id="ARBA00023163"/>
    </source>
</evidence>
<evidence type="ECO:0000256" key="6">
    <source>
        <dbReference type="ARBA" id="ARBA00023015"/>
    </source>
</evidence>
<comment type="caution">
    <text evidence="14">The sequence shown here is derived from an EMBL/GenBank/DDBJ whole genome shotgun (WGS) entry which is preliminary data.</text>
</comment>
<evidence type="ECO:0000259" key="13">
    <source>
        <dbReference type="Pfam" id="PF10099"/>
    </source>
</evidence>
<dbReference type="Proteomes" id="UP000238312">
    <property type="component" value="Unassembled WGS sequence"/>
</dbReference>
<keyword evidence="5 12" id="KW-1133">Transmembrane helix</keyword>
<protein>
    <recommendedName>
        <fullName evidence="10">Regulator of SigK</fullName>
    </recommendedName>
    <alternativeName>
        <fullName evidence="9">Sigma-K anti-sigma factor RskA</fullName>
    </alternativeName>
</protein>
<dbReference type="Gene3D" id="1.10.10.1320">
    <property type="entry name" value="Anti-sigma factor, zinc-finger domain"/>
    <property type="match status" value="1"/>
</dbReference>
<evidence type="ECO:0000256" key="3">
    <source>
        <dbReference type="ARBA" id="ARBA00022475"/>
    </source>
</evidence>
<evidence type="ECO:0000256" key="7">
    <source>
        <dbReference type="ARBA" id="ARBA00023136"/>
    </source>
</evidence>
<dbReference type="GO" id="GO:0006417">
    <property type="term" value="P:regulation of translation"/>
    <property type="evidence" value="ECO:0007669"/>
    <property type="project" value="TreeGrafter"/>
</dbReference>
<organism evidence="14 15">
    <name type="scientific">Nonomuraea fuscirosea</name>
    <dbReference type="NCBI Taxonomy" id="1291556"/>
    <lineage>
        <taxon>Bacteria</taxon>
        <taxon>Bacillati</taxon>
        <taxon>Actinomycetota</taxon>
        <taxon>Actinomycetes</taxon>
        <taxon>Streptosporangiales</taxon>
        <taxon>Streptosporangiaceae</taxon>
        <taxon>Nonomuraea</taxon>
    </lineage>
</organism>
<feature type="compositionally biased region" description="Basic and acidic residues" evidence="11">
    <location>
        <begin position="71"/>
        <end position="81"/>
    </location>
</feature>
<accession>A0A2T0MTX7</accession>
<dbReference type="InterPro" id="IPR051474">
    <property type="entry name" value="Anti-sigma-K/W_factor"/>
</dbReference>
<dbReference type="InterPro" id="IPR041916">
    <property type="entry name" value="Anti_sigma_zinc_sf"/>
</dbReference>
<evidence type="ECO:0000256" key="10">
    <source>
        <dbReference type="ARBA" id="ARBA00030803"/>
    </source>
</evidence>
<dbReference type="OrthoDB" id="153510at2"/>
<keyword evidence="8" id="KW-0804">Transcription</keyword>
<dbReference type="EMBL" id="PVNG01000013">
    <property type="protein sequence ID" value="PRX62143.1"/>
    <property type="molecule type" value="Genomic_DNA"/>
</dbReference>
<evidence type="ECO:0000256" key="4">
    <source>
        <dbReference type="ARBA" id="ARBA00022692"/>
    </source>
</evidence>
<dbReference type="GO" id="GO:0016989">
    <property type="term" value="F:sigma factor antagonist activity"/>
    <property type="evidence" value="ECO:0007669"/>
    <property type="project" value="TreeGrafter"/>
</dbReference>
<gene>
    <name evidence="14" type="ORF">B0I32_11396</name>
</gene>
<dbReference type="PANTHER" id="PTHR37461:SF1">
    <property type="entry name" value="ANTI-SIGMA-K FACTOR RSKA"/>
    <property type="match status" value="1"/>
</dbReference>
<comment type="subcellular location">
    <subcellularLocation>
        <location evidence="2">Cell membrane</location>
    </subcellularLocation>
    <subcellularLocation>
        <location evidence="1">Membrane</location>
        <topology evidence="1">Single-pass membrane protein</topology>
    </subcellularLocation>
</comment>
<name>A0A2T0MTX7_9ACTN</name>
<feature type="transmembrane region" description="Helical" evidence="12">
    <location>
        <begin position="135"/>
        <end position="155"/>
    </location>
</feature>
<feature type="region of interest" description="Disordered" evidence="11">
    <location>
        <begin position="69"/>
        <end position="108"/>
    </location>
</feature>
<evidence type="ECO:0000256" key="11">
    <source>
        <dbReference type="SAM" id="MobiDB-lite"/>
    </source>
</evidence>
<dbReference type="Pfam" id="PF10099">
    <property type="entry name" value="RskA_C"/>
    <property type="match status" value="1"/>
</dbReference>
<evidence type="ECO:0000256" key="1">
    <source>
        <dbReference type="ARBA" id="ARBA00004167"/>
    </source>
</evidence>
<dbReference type="RefSeq" id="WP_106245081.1">
    <property type="nucleotide sequence ID" value="NZ_PVNG01000013.1"/>
</dbReference>
<dbReference type="PANTHER" id="PTHR37461">
    <property type="entry name" value="ANTI-SIGMA-K FACTOR RSKA"/>
    <property type="match status" value="1"/>
</dbReference>
<keyword evidence="3" id="KW-1003">Cell membrane</keyword>
<evidence type="ECO:0000256" key="12">
    <source>
        <dbReference type="SAM" id="Phobius"/>
    </source>
</evidence>
<evidence type="ECO:0000313" key="14">
    <source>
        <dbReference type="EMBL" id="PRX62143.1"/>
    </source>
</evidence>
<reference evidence="14 15" key="1">
    <citation type="submission" date="2018-03" db="EMBL/GenBank/DDBJ databases">
        <title>Genomic Encyclopedia of Type Strains, Phase III (KMG-III): the genomes of soil and plant-associated and newly described type strains.</title>
        <authorList>
            <person name="Whitman W."/>
        </authorList>
    </citation>
    <scope>NUCLEOTIDE SEQUENCE [LARGE SCALE GENOMIC DNA]</scope>
    <source>
        <strain evidence="14 15">CGMCC 4.7104</strain>
    </source>
</reference>
<evidence type="ECO:0000256" key="9">
    <source>
        <dbReference type="ARBA" id="ARBA00029829"/>
    </source>
</evidence>